<gene>
    <name evidence="5" type="ORF">SKAU_G00119480</name>
</gene>
<feature type="repeat" description="WD" evidence="3">
    <location>
        <begin position="472"/>
        <end position="513"/>
    </location>
</feature>
<dbReference type="CDD" id="cd22136">
    <property type="entry name" value="F-box_FBXW10"/>
    <property type="match status" value="1"/>
</dbReference>
<dbReference type="InterPro" id="IPR001680">
    <property type="entry name" value="WD40_rpt"/>
</dbReference>
<dbReference type="PANTHER" id="PTHR19872">
    <property type="entry name" value="UBIQUITIN LIGASE SPECIFICITY FACTOR/HREP PROTEIN"/>
    <property type="match status" value="1"/>
</dbReference>
<evidence type="ECO:0000256" key="3">
    <source>
        <dbReference type="PROSITE-ProRule" id="PRU00221"/>
    </source>
</evidence>
<organism evidence="5 6">
    <name type="scientific">Synaphobranchus kaupii</name>
    <name type="common">Kaup's arrowtooth eel</name>
    <dbReference type="NCBI Taxonomy" id="118154"/>
    <lineage>
        <taxon>Eukaryota</taxon>
        <taxon>Metazoa</taxon>
        <taxon>Chordata</taxon>
        <taxon>Craniata</taxon>
        <taxon>Vertebrata</taxon>
        <taxon>Euteleostomi</taxon>
        <taxon>Actinopterygii</taxon>
        <taxon>Neopterygii</taxon>
        <taxon>Teleostei</taxon>
        <taxon>Anguilliformes</taxon>
        <taxon>Synaphobranchidae</taxon>
        <taxon>Synaphobranchus</taxon>
    </lineage>
</organism>
<dbReference type="PANTHER" id="PTHR19872:SF7">
    <property type="entry name" value="F-BOX AND WD REPEAT DOMAIN CONTAINING PROTEIN 10B-RELATED"/>
    <property type="match status" value="1"/>
</dbReference>
<evidence type="ECO:0008006" key="7">
    <source>
        <dbReference type="Google" id="ProtNLM"/>
    </source>
</evidence>
<evidence type="ECO:0000256" key="2">
    <source>
        <dbReference type="ARBA" id="ARBA00022737"/>
    </source>
</evidence>
<sequence>MKHFEDQELCQFRLDFEKQLWCRREDSKLNTCGSCQSCICVTKLRDTTQWLMHARGALKLKFLTGVLLRCKSVDILESTQKIIQVALGKDFTYARSRQKPRFQSALTTRRSHNGTIDGKSFQTQFLETWDWFGCSKYWVKANYILGLLSLCDTQLLPALGNLIRVLIARERPAFPLHESVLDDLEDDTSSIPESRYSFNPEDRPELEVLLRTRSTSMVLDLPGDIQDPEIPPDILPNSKPSKDRWENLCLPKEARWVRLEALDSRNGVTAKRWGGSGTETLYPEEPALAVVPGSSMSLSGVSRHRDFIRSLPVHLAKRILGFLDRSVLLNCLDVSQHWHYLTEEVQTEIDTKRMVENQAMIMQGSSKVCIPTVYSRIREVLVPSAEKLKDVASDVKKDKGFESAYSDVTTKTVEMEEKNMFCGAYNLLVLSSSEDSTRVVHYNGGHLVAVGSKDRQVRLLDVKMMKERSLVMQGHAGSIRTVYLCEEQGLVISAGYDLSIRCWNLRSGVCTMLLRGHFGTINCLDLHGNTLVSGAKDCRVKVWNLQTGKCHQRLRFRHDSPVQCVRAGQVQVLSSCDKGLLKLWDMETGRLLKLIDSQQGAVKCLHLDQWHILSGGADGYVKAWSTSSWYSKSLMSYRHPREVLTLTFLFLRVVTGCADGKIRVFDFLSGNCLRVIISNSQQSPVLSLHIDNNNLVINTRTSVIFFQFGTESTEHSEPPEDEGVDKVEGDPPQESPPFPGPGPERGAAAPLWWHDPEQLEAG</sequence>
<dbReference type="InterPro" id="IPR036047">
    <property type="entry name" value="F-box-like_dom_sf"/>
</dbReference>
<evidence type="ECO:0000313" key="5">
    <source>
        <dbReference type="EMBL" id="KAJ8363117.1"/>
    </source>
</evidence>
<dbReference type="SMART" id="SM00320">
    <property type="entry name" value="WD40"/>
    <property type="match status" value="6"/>
</dbReference>
<feature type="repeat" description="WD" evidence="3">
    <location>
        <begin position="514"/>
        <end position="553"/>
    </location>
</feature>
<dbReference type="InterPro" id="IPR051075">
    <property type="entry name" value="SCF_subunit_WD-repeat"/>
</dbReference>
<dbReference type="InterPro" id="IPR019775">
    <property type="entry name" value="WD40_repeat_CS"/>
</dbReference>
<feature type="compositionally biased region" description="Basic and acidic residues" evidence="4">
    <location>
        <begin position="712"/>
        <end position="729"/>
    </location>
</feature>
<dbReference type="SUPFAM" id="SSF50978">
    <property type="entry name" value="WD40 repeat-like"/>
    <property type="match status" value="1"/>
</dbReference>
<dbReference type="PROSITE" id="PS50082">
    <property type="entry name" value="WD_REPEATS_2"/>
    <property type="match status" value="2"/>
</dbReference>
<keyword evidence="2" id="KW-0677">Repeat</keyword>
<dbReference type="InterPro" id="IPR015943">
    <property type="entry name" value="WD40/YVTN_repeat-like_dom_sf"/>
</dbReference>
<dbReference type="Pfam" id="PF00400">
    <property type="entry name" value="WD40"/>
    <property type="match status" value="2"/>
</dbReference>
<evidence type="ECO:0000256" key="1">
    <source>
        <dbReference type="ARBA" id="ARBA00022574"/>
    </source>
</evidence>
<dbReference type="SUPFAM" id="SSF81383">
    <property type="entry name" value="F-box domain"/>
    <property type="match status" value="1"/>
</dbReference>
<dbReference type="InterPro" id="IPR036322">
    <property type="entry name" value="WD40_repeat_dom_sf"/>
</dbReference>
<dbReference type="OrthoDB" id="674604at2759"/>
<evidence type="ECO:0000256" key="4">
    <source>
        <dbReference type="SAM" id="MobiDB-lite"/>
    </source>
</evidence>
<evidence type="ECO:0000313" key="6">
    <source>
        <dbReference type="Proteomes" id="UP001152622"/>
    </source>
</evidence>
<keyword evidence="1 3" id="KW-0853">WD repeat</keyword>
<dbReference type="AlphaFoldDB" id="A0A9Q1FP35"/>
<dbReference type="EMBL" id="JAINUF010000004">
    <property type="protein sequence ID" value="KAJ8363117.1"/>
    <property type="molecule type" value="Genomic_DNA"/>
</dbReference>
<dbReference type="Gene3D" id="1.20.1280.50">
    <property type="match status" value="1"/>
</dbReference>
<keyword evidence="6" id="KW-1185">Reference proteome</keyword>
<reference evidence="5" key="1">
    <citation type="journal article" date="2023" name="Science">
        <title>Genome structures resolve the early diversification of teleost fishes.</title>
        <authorList>
            <person name="Parey E."/>
            <person name="Louis A."/>
            <person name="Montfort J."/>
            <person name="Bouchez O."/>
            <person name="Roques C."/>
            <person name="Iampietro C."/>
            <person name="Lluch J."/>
            <person name="Castinel A."/>
            <person name="Donnadieu C."/>
            <person name="Desvignes T."/>
            <person name="Floi Bucao C."/>
            <person name="Jouanno E."/>
            <person name="Wen M."/>
            <person name="Mejri S."/>
            <person name="Dirks R."/>
            <person name="Jansen H."/>
            <person name="Henkel C."/>
            <person name="Chen W.J."/>
            <person name="Zahm M."/>
            <person name="Cabau C."/>
            <person name="Klopp C."/>
            <person name="Thompson A.W."/>
            <person name="Robinson-Rechavi M."/>
            <person name="Braasch I."/>
            <person name="Lecointre G."/>
            <person name="Bobe J."/>
            <person name="Postlethwait J.H."/>
            <person name="Berthelot C."/>
            <person name="Roest Crollius H."/>
            <person name="Guiguen Y."/>
        </authorList>
    </citation>
    <scope>NUCLEOTIDE SEQUENCE</scope>
    <source>
        <strain evidence="5">WJC10195</strain>
    </source>
</reference>
<comment type="caution">
    <text evidence="5">The sequence shown here is derived from an EMBL/GenBank/DDBJ whole genome shotgun (WGS) entry which is preliminary data.</text>
</comment>
<feature type="compositionally biased region" description="Pro residues" evidence="4">
    <location>
        <begin position="733"/>
        <end position="742"/>
    </location>
</feature>
<dbReference type="PROSITE" id="PS00678">
    <property type="entry name" value="WD_REPEATS_1"/>
    <property type="match status" value="1"/>
</dbReference>
<accession>A0A9Q1FP35</accession>
<dbReference type="PROSITE" id="PS50294">
    <property type="entry name" value="WD_REPEATS_REGION"/>
    <property type="match status" value="2"/>
</dbReference>
<dbReference type="Proteomes" id="UP001152622">
    <property type="component" value="Chromosome 4"/>
</dbReference>
<dbReference type="CDD" id="cd00200">
    <property type="entry name" value="WD40"/>
    <property type="match status" value="1"/>
</dbReference>
<dbReference type="Gene3D" id="2.130.10.10">
    <property type="entry name" value="YVTN repeat-like/Quinoprotein amine dehydrogenase"/>
    <property type="match status" value="1"/>
</dbReference>
<protein>
    <recommendedName>
        <fullName evidence="7">F-box and WD repeat domain containing 10</fullName>
    </recommendedName>
</protein>
<feature type="region of interest" description="Disordered" evidence="4">
    <location>
        <begin position="711"/>
        <end position="762"/>
    </location>
</feature>
<proteinExistence type="predicted"/>
<name>A0A9Q1FP35_SYNKA</name>